<keyword evidence="6" id="KW-0964">Secreted</keyword>
<keyword evidence="9" id="KW-0326">Glycosidase</keyword>
<dbReference type="EMBL" id="CP136891">
    <property type="protein sequence ID" value="WOK97557.1"/>
    <property type="molecule type" value="Genomic_DNA"/>
</dbReference>
<dbReference type="GO" id="GO:0004565">
    <property type="term" value="F:beta-galactosidase activity"/>
    <property type="evidence" value="ECO:0007669"/>
    <property type="project" value="UniProtKB-EC"/>
</dbReference>
<gene>
    <name evidence="12" type="ORF">Cni_G06265</name>
</gene>
<comment type="subcellular location">
    <subcellularLocation>
        <location evidence="2">Secreted</location>
        <location evidence="2">Extracellular space</location>
        <location evidence="2">Apoplast</location>
    </subcellularLocation>
</comment>
<protein>
    <recommendedName>
        <fullName evidence="4">beta-galactosidase</fullName>
        <ecNumber evidence="4">3.2.1.23</ecNumber>
    </recommendedName>
</protein>
<evidence type="ECO:0000256" key="9">
    <source>
        <dbReference type="ARBA" id="ARBA00023295"/>
    </source>
</evidence>
<dbReference type="GO" id="GO:0005975">
    <property type="term" value="P:carbohydrate metabolic process"/>
    <property type="evidence" value="ECO:0007669"/>
    <property type="project" value="InterPro"/>
</dbReference>
<dbReference type="PANTHER" id="PTHR23421">
    <property type="entry name" value="BETA-GALACTOSIDASE RELATED"/>
    <property type="match status" value="1"/>
</dbReference>
<evidence type="ECO:0000313" key="13">
    <source>
        <dbReference type="Proteomes" id="UP001327560"/>
    </source>
</evidence>
<dbReference type="InterPro" id="IPR001944">
    <property type="entry name" value="Glycoside_Hdrlase_35"/>
</dbReference>
<organism evidence="12 13">
    <name type="scientific">Canna indica</name>
    <name type="common">Indian-shot</name>
    <dbReference type="NCBI Taxonomy" id="4628"/>
    <lineage>
        <taxon>Eukaryota</taxon>
        <taxon>Viridiplantae</taxon>
        <taxon>Streptophyta</taxon>
        <taxon>Embryophyta</taxon>
        <taxon>Tracheophyta</taxon>
        <taxon>Spermatophyta</taxon>
        <taxon>Magnoliopsida</taxon>
        <taxon>Liliopsida</taxon>
        <taxon>Zingiberales</taxon>
        <taxon>Cannaceae</taxon>
        <taxon>Canna</taxon>
    </lineage>
</organism>
<keyword evidence="13" id="KW-1185">Reference proteome</keyword>
<dbReference type="EC" id="3.2.1.23" evidence="4"/>
<evidence type="ECO:0000256" key="4">
    <source>
        <dbReference type="ARBA" id="ARBA00012756"/>
    </source>
</evidence>
<feature type="signal peptide" evidence="10">
    <location>
        <begin position="1"/>
        <end position="26"/>
    </location>
</feature>
<evidence type="ECO:0000313" key="12">
    <source>
        <dbReference type="EMBL" id="WOK97557.1"/>
    </source>
</evidence>
<dbReference type="InterPro" id="IPR019801">
    <property type="entry name" value="Glyco_hydro_35_CS"/>
</dbReference>
<dbReference type="SUPFAM" id="SSF51445">
    <property type="entry name" value="(Trans)glycosidases"/>
    <property type="match status" value="1"/>
</dbReference>
<dbReference type="Pfam" id="PF01301">
    <property type="entry name" value="Glyco_hydro_35"/>
    <property type="match status" value="1"/>
</dbReference>
<evidence type="ECO:0000256" key="10">
    <source>
        <dbReference type="SAM" id="SignalP"/>
    </source>
</evidence>
<dbReference type="GO" id="GO:0048046">
    <property type="term" value="C:apoplast"/>
    <property type="evidence" value="ECO:0007669"/>
    <property type="project" value="UniProtKB-SubCell"/>
</dbReference>
<dbReference type="FunFam" id="3.20.20.80:FF:000006">
    <property type="entry name" value="Beta-galactosidase"/>
    <property type="match status" value="1"/>
</dbReference>
<evidence type="ECO:0000256" key="7">
    <source>
        <dbReference type="ARBA" id="ARBA00022729"/>
    </source>
</evidence>
<name>A0AAQ3JWP9_9LILI</name>
<dbReference type="InterPro" id="IPR017853">
    <property type="entry name" value="GH"/>
</dbReference>
<comment type="similarity">
    <text evidence="3">Belongs to the glycosyl hydrolase 35 family.</text>
</comment>
<dbReference type="InterPro" id="IPR031330">
    <property type="entry name" value="Gly_Hdrlase_35_cat"/>
</dbReference>
<evidence type="ECO:0000256" key="6">
    <source>
        <dbReference type="ARBA" id="ARBA00022525"/>
    </source>
</evidence>
<evidence type="ECO:0000259" key="11">
    <source>
        <dbReference type="Pfam" id="PF01301"/>
    </source>
</evidence>
<dbReference type="AlphaFoldDB" id="A0AAQ3JWP9"/>
<keyword evidence="8" id="KW-0378">Hydrolase</keyword>
<dbReference type="Proteomes" id="UP001327560">
    <property type="component" value="Chromosome 2"/>
</dbReference>
<sequence>MVMIRSSRPLLLLIALVVGLTSSATATNVTYDGRAIIINGERRLLFGGSIHYPRSTADMWPGLIQKAKEGGLDAIDTYIFWNAHEPRKGEYNFAGNLDFIKFIKIVKEAGLYVVLRIGPYVCAEWNYGGFPVWLHQILGIELRTDNEIFKAEMQNFTTLIVDMVKKENLLASQGGPIILTQIENEYGNFIEKYGAAGKQYMQWCADMAESLDVGVPWIMCQEPDAPAPMINTCNGFYCHKFKPNRPDSPKMWTENWTGWFQAWGEGQPYRPVEDLAYAVAYFFESGGSFQNYYMYHGGTNFGRTSGGPYLMTSYDYDAPLDEYGTSFITYS</sequence>
<dbReference type="Gene3D" id="3.20.20.80">
    <property type="entry name" value="Glycosidases"/>
    <property type="match status" value="1"/>
</dbReference>
<keyword evidence="5" id="KW-0052">Apoplast</keyword>
<evidence type="ECO:0000256" key="1">
    <source>
        <dbReference type="ARBA" id="ARBA00001412"/>
    </source>
</evidence>
<comment type="catalytic activity">
    <reaction evidence="1">
        <text>Hydrolysis of terminal non-reducing beta-D-galactose residues in beta-D-galactosides.</text>
        <dbReference type="EC" id="3.2.1.23"/>
    </reaction>
</comment>
<feature type="chain" id="PRO_5043001034" description="beta-galactosidase" evidence="10">
    <location>
        <begin position="27"/>
        <end position="331"/>
    </location>
</feature>
<evidence type="ECO:0000256" key="5">
    <source>
        <dbReference type="ARBA" id="ARBA00022523"/>
    </source>
</evidence>
<reference evidence="12 13" key="1">
    <citation type="submission" date="2023-10" db="EMBL/GenBank/DDBJ databases">
        <title>Chromosome-scale genome assembly provides insights into flower coloration mechanisms of Canna indica.</title>
        <authorList>
            <person name="Li C."/>
        </authorList>
    </citation>
    <scope>NUCLEOTIDE SEQUENCE [LARGE SCALE GENOMIC DNA]</scope>
    <source>
        <tissue evidence="12">Flower</tissue>
    </source>
</reference>
<keyword evidence="7 10" id="KW-0732">Signal</keyword>
<feature type="domain" description="Glycoside hydrolase 35 catalytic" evidence="11">
    <location>
        <begin position="36"/>
        <end position="325"/>
    </location>
</feature>
<dbReference type="PRINTS" id="PR00742">
    <property type="entry name" value="GLHYDRLASE35"/>
</dbReference>
<dbReference type="PROSITE" id="PS01182">
    <property type="entry name" value="GLYCOSYL_HYDROL_F35"/>
    <property type="match status" value="1"/>
</dbReference>
<accession>A0AAQ3JWP9</accession>
<evidence type="ECO:0000256" key="8">
    <source>
        <dbReference type="ARBA" id="ARBA00022801"/>
    </source>
</evidence>
<evidence type="ECO:0000256" key="3">
    <source>
        <dbReference type="ARBA" id="ARBA00009809"/>
    </source>
</evidence>
<evidence type="ECO:0000256" key="2">
    <source>
        <dbReference type="ARBA" id="ARBA00004271"/>
    </source>
</evidence>
<proteinExistence type="inferred from homology"/>